<evidence type="ECO:0000313" key="2">
    <source>
        <dbReference type="EMBL" id="QOR58236.1"/>
    </source>
</evidence>
<dbReference type="GeneID" id="65128692"/>
<evidence type="ECO:0000256" key="1">
    <source>
        <dbReference type="SAM" id="MobiDB-lite"/>
    </source>
</evidence>
<sequence length="160" mass="18664">MKLNNVNPFSYQLDASDIRMIQHNLKVNGTSDTIASYLHELDLPNYPYIQTIHFRYRWIMAALIYIGYDKESLEKIHEANLKYEEVNPPIVYEKKKGTNKTSKQITKPSPIKERKSVTSPSPNPKVRIIVIETNKSMIIDREVAIGLMREQPNKYKIEEL</sequence>
<reference evidence="2 3" key="1">
    <citation type="submission" date="2020-07" db="EMBL/GenBank/DDBJ databases">
        <title>Taxonomic proposal: Crassvirales, a new order of highly abundant and diverse bacterial viruses.</title>
        <authorList>
            <person name="Shkoporov A.N."/>
            <person name="Stockdale S.R."/>
            <person name="Guerin E."/>
            <person name="Ross R.P."/>
            <person name="Hill C."/>
        </authorList>
    </citation>
    <scope>NUCLEOTIDE SEQUENCE [LARGE SCALE GENOMIC DNA]</scope>
</reference>
<accession>A0A7M1RVB4</accession>
<feature type="region of interest" description="Disordered" evidence="1">
    <location>
        <begin position="92"/>
        <end position="122"/>
    </location>
</feature>
<name>A0A7M1RVB4_9CAUD</name>
<organism evidence="2 3">
    <name type="scientific">uncultured phage cr107_1</name>
    <dbReference type="NCBI Taxonomy" id="2772061"/>
    <lineage>
        <taxon>Viruses</taxon>
        <taxon>Duplodnaviria</taxon>
        <taxon>Heunggongvirae</taxon>
        <taxon>Uroviricota</taxon>
        <taxon>Caudoviricetes</taxon>
        <taxon>Crassvirales</taxon>
        <taxon>Intestiviridae</taxon>
        <taxon>Churivirinae</taxon>
        <taxon>Jahgtovirus</taxon>
        <taxon>Jahgtovirus intestinihominis</taxon>
    </lineage>
</organism>
<dbReference type="Proteomes" id="UP000593899">
    <property type="component" value="Segment"/>
</dbReference>
<proteinExistence type="predicted"/>
<protein>
    <submittedName>
        <fullName evidence="2">Uncharacterized protein</fullName>
    </submittedName>
</protein>
<evidence type="ECO:0000313" key="3">
    <source>
        <dbReference type="Proteomes" id="UP000593899"/>
    </source>
</evidence>
<dbReference type="RefSeq" id="YP_010110394.1">
    <property type="nucleotide sequence ID" value="NC_055870.1"/>
</dbReference>
<keyword evidence="3" id="KW-1185">Reference proteome</keyword>
<dbReference type="KEGG" id="vg:65128692"/>
<dbReference type="EMBL" id="MT774377">
    <property type="protein sequence ID" value="QOR58236.1"/>
    <property type="molecule type" value="Genomic_DNA"/>
</dbReference>